<dbReference type="Proteomes" id="UP001592528">
    <property type="component" value="Unassembled WGS sequence"/>
</dbReference>
<accession>A0ABV6UV08</accession>
<dbReference type="InterPro" id="IPR000873">
    <property type="entry name" value="AMP-dep_synth/lig_dom"/>
</dbReference>
<reference evidence="3 4" key="1">
    <citation type="submission" date="2024-09" db="EMBL/GenBank/DDBJ databases">
        <authorList>
            <person name="Lee S.D."/>
        </authorList>
    </citation>
    <scope>NUCLEOTIDE SEQUENCE [LARGE SCALE GENOMIC DNA]</scope>
    <source>
        <strain evidence="3 4">N1-5</strain>
    </source>
</reference>
<gene>
    <name evidence="3" type="ORF">ACEZDJ_28665</name>
</gene>
<dbReference type="Gene3D" id="3.30.300.30">
    <property type="match status" value="1"/>
</dbReference>
<dbReference type="Gene3D" id="3.40.50.12780">
    <property type="entry name" value="N-terminal domain of ligase-like"/>
    <property type="match status" value="1"/>
</dbReference>
<comment type="caution">
    <text evidence="3">The sequence shown here is derived from an EMBL/GenBank/DDBJ whole genome shotgun (WGS) entry which is preliminary data.</text>
</comment>
<dbReference type="PROSITE" id="PS00455">
    <property type="entry name" value="AMP_BINDING"/>
    <property type="match status" value="1"/>
</dbReference>
<dbReference type="Pfam" id="PF13193">
    <property type="entry name" value="AMP-binding_C"/>
    <property type="match status" value="1"/>
</dbReference>
<evidence type="ECO:0000313" key="3">
    <source>
        <dbReference type="EMBL" id="MFC1405263.1"/>
    </source>
</evidence>
<feature type="domain" description="AMP-binding enzyme C-terminal" evidence="2">
    <location>
        <begin position="416"/>
        <end position="488"/>
    </location>
</feature>
<protein>
    <submittedName>
        <fullName evidence="3">Class I adenylate-forming enzyme family protein</fullName>
    </submittedName>
</protein>
<organism evidence="3 4">
    <name type="scientific">Streptacidiphilus cavernicola</name>
    <dbReference type="NCBI Taxonomy" id="3342716"/>
    <lineage>
        <taxon>Bacteria</taxon>
        <taxon>Bacillati</taxon>
        <taxon>Actinomycetota</taxon>
        <taxon>Actinomycetes</taxon>
        <taxon>Kitasatosporales</taxon>
        <taxon>Streptomycetaceae</taxon>
        <taxon>Streptacidiphilus</taxon>
    </lineage>
</organism>
<dbReference type="EMBL" id="JBHEZZ010000019">
    <property type="protein sequence ID" value="MFC1405263.1"/>
    <property type="molecule type" value="Genomic_DNA"/>
</dbReference>
<dbReference type="InterPro" id="IPR042099">
    <property type="entry name" value="ANL_N_sf"/>
</dbReference>
<dbReference type="RefSeq" id="WP_030258412.1">
    <property type="nucleotide sequence ID" value="NZ_JBHEZZ010000019.1"/>
</dbReference>
<sequence>MTNLEHPPPGPDLPALSARLRRVLTVDPDATALTFEDTDHPWSYFEAAARDLDAMLAAHPGARRVGVVLRNRPGPLAALLGTLATGRQVVTLSPHSGDTGLADEVTALRPDVVVAAPQDWGRSALRSAAEQVRAVPVVCRDGAPLLLLPDAWRPAPATLPAEDTAVLMTTSGTTGRPKRVALSYPQVTSSLTAAGTVLADEPRLRTGRVILWSSLAHISGLYFALAHAVEGRAVVLMERFEVEPWAELVRRHRPRQLRLPPTAIRMVLSTGIPPEVFEGVRAIGSGTAPLPPELSEEFEARYGVPLLTTYGATEFAGAIAGWSLADHRDWARSKRGSVGRAHRGIELRIVDPDSGAVLPCDTVGLLEARGAQLPSGQDWLRTTDLASLDADRFLFIHGRADDAINRGGFKIPPSVIEDALRTHPAVSDAAAVGLPEERLGEVPAVAVTVSGPATEQELLDHLTRRLTRYQMPVALRIVEQLPRTASLKVSRPEVRDLFAVAPGLESARSTP</sequence>
<dbReference type="Pfam" id="PF00501">
    <property type="entry name" value="AMP-binding"/>
    <property type="match status" value="1"/>
</dbReference>
<evidence type="ECO:0000313" key="4">
    <source>
        <dbReference type="Proteomes" id="UP001592528"/>
    </source>
</evidence>
<dbReference type="PANTHER" id="PTHR24096">
    <property type="entry name" value="LONG-CHAIN-FATTY-ACID--COA LIGASE"/>
    <property type="match status" value="1"/>
</dbReference>
<evidence type="ECO:0000259" key="2">
    <source>
        <dbReference type="Pfam" id="PF13193"/>
    </source>
</evidence>
<dbReference type="InterPro" id="IPR025110">
    <property type="entry name" value="AMP-bd_C"/>
</dbReference>
<evidence type="ECO:0000259" key="1">
    <source>
        <dbReference type="Pfam" id="PF00501"/>
    </source>
</evidence>
<dbReference type="InterPro" id="IPR020845">
    <property type="entry name" value="AMP-binding_CS"/>
</dbReference>
<dbReference type="SUPFAM" id="SSF56801">
    <property type="entry name" value="Acetyl-CoA synthetase-like"/>
    <property type="match status" value="1"/>
</dbReference>
<keyword evidence="4" id="KW-1185">Reference proteome</keyword>
<name>A0ABV6UV08_9ACTN</name>
<dbReference type="InterPro" id="IPR045851">
    <property type="entry name" value="AMP-bd_C_sf"/>
</dbReference>
<proteinExistence type="predicted"/>
<feature type="domain" description="AMP-dependent synthetase/ligase" evidence="1">
    <location>
        <begin position="22"/>
        <end position="373"/>
    </location>
</feature>